<name>A0AAD2GCB9_9STRA</name>
<evidence type="ECO:0000313" key="1">
    <source>
        <dbReference type="EMBL" id="CAJ1968434.1"/>
    </source>
</evidence>
<gene>
    <name evidence="1" type="ORF">CYCCA115_LOCUS23237</name>
</gene>
<reference evidence="1" key="1">
    <citation type="submission" date="2023-08" db="EMBL/GenBank/DDBJ databases">
        <authorList>
            <person name="Audoor S."/>
            <person name="Bilcke G."/>
        </authorList>
    </citation>
    <scope>NUCLEOTIDE SEQUENCE</scope>
</reference>
<comment type="caution">
    <text evidence="1">The sequence shown here is derived from an EMBL/GenBank/DDBJ whole genome shotgun (WGS) entry which is preliminary data.</text>
</comment>
<accession>A0AAD2GCB9</accession>
<dbReference type="EMBL" id="CAKOGP040002381">
    <property type="protein sequence ID" value="CAJ1968434.1"/>
    <property type="molecule type" value="Genomic_DNA"/>
</dbReference>
<evidence type="ECO:0000313" key="2">
    <source>
        <dbReference type="Proteomes" id="UP001295423"/>
    </source>
</evidence>
<dbReference type="AlphaFoldDB" id="A0AAD2GCB9"/>
<protein>
    <submittedName>
        <fullName evidence="1">Uncharacterized protein</fullName>
    </submittedName>
</protein>
<feature type="non-terminal residue" evidence="1">
    <location>
        <position position="1"/>
    </location>
</feature>
<dbReference type="Proteomes" id="UP001295423">
    <property type="component" value="Unassembled WGS sequence"/>
</dbReference>
<keyword evidence="2" id="KW-1185">Reference proteome</keyword>
<organism evidence="1 2">
    <name type="scientific">Cylindrotheca closterium</name>
    <dbReference type="NCBI Taxonomy" id="2856"/>
    <lineage>
        <taxon>Eukaryota</taxon>
        <taxon>Sar</taxon>
        <taxon>Stramenopiles</taxon>
        <taxon>Ochrophyta</taxon>
        <taxon>Bacillariophyta</taxon>
        <taxon>Bacillariophyceae</taxon>
        <taxon>Bacillariophycidae</taxon>
        <taxon>Bacillariales</taxon>
        <taxon>Bacillariaceae</taxon>
        <taxon>Cylindrotheca</taxon>
    </lineage>
</organism>
<proteinExistence type="predicted"/>
<sequence length="106" mass="11942">AEPVFEALDKIFRRYNKAGFKVKTIKCNRAFIPLTDAMLDNMGVTIDLTAAGDHEPTAERNNRTLKERVRVALARLPYKVVPKVITECLGRQAVELLNAFPQKDSI</sequence>